<evidence type="ECO:0000256" key="1">
    <source>
        <dbReference type="PIRSR" id="PIRSR607822-1"/>
    </source>
</evidence>
<dbReference type="KEGG" id="marp:QYS47_05785"/>
<accession>A0AA49JCU6</accession>
<protein>
    <submittedName>
        <fullName evidence="2">Lanthionine synthetase LanC family protein</fullName>
    </submittedName>
</protein>
<dbReference type="PRINTS" id="PR01950">
    <property type="entry name" value="LANCSUPER"/>
</dbReference>
<dbReference type="AlphaFoldDB" id="A0AA49JCU6"/>
<evidence type="ECO:0000313" key="2">
    <source>
        <dbReference type="EMBL" id="WKK81752.2"/>
    </source>
</evidence>
<dbReference type="Gene3D" id="1.50.10.20">
    <property type="match status" value="1"/>
</dbReference>
<gene>
    <name evidence="2" type="ORF">QYS47_05785</name>
</gene>
<feature type="binding site" evidence="1">
    <location>
        <position position="246"/>
    </location>
    <ligand>
        <name>Zn(2+)</name>
        <dbReference type="ChEBI" id="CHEBI:29105"/>
    </ligand>
</feature>
<dbReference type="SUPFAM" id="SSF158745">
    <property type="entry name" value="LanC-like"/>
    <property type="match status" value="1"/>
</dbReference>
<reference evidence="2" key="1">
    <citation type="submission" date="2023-08" db="EMBL/GenBank/DDBJ databases">
        <title>Comparative genomics and taxonomic characterization of three novel marine species of genus Marivirga.</title>
        <authorList>
            <person name="Muhammad N."/>
            <person name="Kim S.-G."/>
        </authorList>
    </citation>
    <scope>NUCLEOTIDE SEQUENCE</scope>
    <source>
        <strain evidence="2">BKB1-2</strain>
    </source>
</reference>
<dbReference type="GO" id="GO:0046872">
    <property type="term" value="F:metal ion binding"/>
    <property type="evidence" value="ECO:0007669"/>
    <property type="project" value="UniProtKB-KW"/>
</dbReference>
<dbReference type="RefSeq" id="WP_322348032.1">
    <property type="nucleotide sequence ID" value="NZ_CP129968.2"/>
</dbReference>
<proteinExistence type="predicted"/>
<dbReference type="GO" id="GO:0031179">
    <property type="term" value="P:peptide modification"/>
    <property type="evidence" value="ECO:0007669"/>
    <property type="project" value="InterPro"/>
</dbReference>
<feature type="binding site" evidence="1">
    <location>
        <position position="298"/>
    </location>
    <ligand>
        <name>Zn(2+)</name>
        <dbReference type="ChEBI" id="CHEBI:29105"/>
    </ligand>
</feature>
<keyword evidence="1" id="KW-0479">Metal-binding</keyword>
<name>A0AA49JCU6_9BACT</name>
<dbReference type="Proteomes" id="UP001232019">
    <property type="component" value="Chromosome"/>
</dbReference>
<dbReference type="InterPro" id="IPR007822">
    <property type="entry name" value="LANC-like"/>
</dbReference>
<organism evidence="2">
    <name type="scientific">Marivirga arenosa</name>
    <dbReference type="NCBI Taxonomy" id="3059076"/>
    <lineage>
        <taxon>Bacteria</taxon>
        <taxon>Pseudomonadati</taxon>
        <taxon>Bacteroidota</taxon>
        <taxon>Cytophagia</taxon>
        <taxon>Cytophagales</taxon>
        <taxon>Marivirgaceae</taxon>
        <taxon>Marivirga</taxon>
    </lineage>
</organism>
<dbReference type="EMBL" id="CP129968">
    <property type="protein sequence ID" value="WKK81752.2"/>
    <property type="molecule type" value="Genomic_DNA"/>
</dbReference>
<sequence>MNNFIINRELEFISDYLQENIQQVKCVEGLFTGYLGTLIFFVEYNKRKNLFDELINDLTANLINDIRSSKVDNLDLASGLSGYLFTLFFLEKNDYLESGATRKLFESLKPTFVKVIKAKIANGDFDFLYGYIGILHVCNKIDKQFVEEYEFIELILEDPKAKLPWRYNKEDNNQKLQNKRIDYGFAHGVPSIISFLLKCYESNGGQQLKEELCLAAEYLGSIISLDGLSYFTYSSFSNDSTRLAWCYGDLPNAILLARLCHSLELKSSGKMSEKILNTIITERCSVEKNGVLDNCLCHGSLGISFQFNYYQKLFNINTFQNGAKHWLDIAINYQFNTGNKYFPHSDVTSGPLYDTEKHSMLEGITGCGLAYLSLCNNKRLLWEDLLMIN</sequence>
<dbReference type="Pfam" id="PF05147">
    <property type="entry name" value="LANC_like"/>
    <property type="match status" value="1"/>
</dbReference>
<dbReference type="SMART" id="SM01260">
    <property type="entry name" value="LANC_like"/>
    <property type="match status" value="1"/>
</dbReference>
<keyword evidence="1" id="KW-0862">Zinc</keyword>
<feature type="binding site" evidence="1">
    <location>
        <position position="297"/>
    </location>
    <ligand>
        <name>Zn(2+)</name>
        <dbReference type="ChEBI" id="CHEBI:29105"/>
    </ligand>
</feature>